<evidence type="ECO:0000256" key="2">
    <source>
        <dbReference type="ARBA" id="ARBA00023125"/>
    </source>
</evidence>
<dbReference type="Pfam" id="PF12833">
    <property type="entry name" value="HTH_18"/>
    <property type="match status" value="1"/>
</dbReference>
<reference evidence="5" key="1">
    <citation type="submission" date="2021-02" db="EMBL/GenBank/DDBJ databases">
        <authorList>
            <person name="Han P."/>
        </authorList>
    </citation>
    <scope>NUCLEOTIDE SEQUENCE</scope>
    <source>
        <strain evidence="5">Nitrosomonas nitrosa 18-3D</strain>
    </source>
</reference>
<dbReference type="InterPro" id="IPR009057">
    <property type="entry name" value="Homeodomain-like_sf"/>
</dbReference>
<dbReference type="SMART" id="SM00342">
    <property type="entry name" value="HTH_ARAC"/>
    <property type="match status" value="1"/>
</dbReference>
<organism evidence="5 6">
    <name type="scientific">Nitrosomonas nitrosa</name>
    <dbReference type="NCBI Taxonomy" id="52442"/>
    <lineage>
        <taxon>Bacteria</taxon>
        <taxon>Pseudomonadati</taxon>
        <taxon>Pseudomonadota</taxon>
        <taxon>Betaproteobacteria</taxon>
        <taxon>Nitrosomonadales</taxon>
        <taxon>Nitrosomonadaceae</taxon>
        <taxon>Nitrosomonas</taxon>
    </lineage>
</organism>
<proteinExistence type="predicted"/>
<evidence type="ECO:0000313" key="5">
    <source>
        <dbReference type="EMBL" id="CAE6506564.1"/>
    </source>
</evidence>
<name>A0A8H8Z282_9PROT</name>
<dbReference type="GO" id="GO:0003700">
    <property type="term" value="F:DNA-binding transcription factor activity"/>
    <property type="evidence" value="ECO:0007669"/>
    <property type="project" value="InterPro"/>
</dbReference>
<dbReference type="PANTHER" id="PTHR46796">
    <property type="entry name" value="HTH-TYPE TRANSCRIPTIONAL ACTIVATOR RHAS-RELATED"/>
    <property type="match status" value="1"/>
</dbReference>
<dbReference type="PRINTS" id="PR00032">
    <property type="entry name" value="HTHARAC"/>
</dbReference>
<gene>
    <name evidence="5" type="ORF">NMYAN_220026</name>
</gene>
<protein>
    <recommendedName>
        <fullName evidence="4">HTH araC/xylS-type domain-containing protein</fullName>
    </recommendedName>
</protein>
<dbReference type="SUPFAM" id="SSF46689">
    <property type="entry name" value="Homeodomain-like"/>
    <property type="match status" value="1"/>
</dbReference>
<dbReference type="AlphaFoldDB" id="A0A8H8Z282"/>
<accession>A0A8H8Z282</accession>
<keyword evidence="3" id="KW-0804">Transcription</keyword>
<dbReference type="PANTHER" id="PTHR46796:SF6">
    <property type="entry name" value="ARAC SUBFAMILY"/>
    <property type="match status" value="1"/>
</dbReference>
<evidence type="ECO:0000256" key="1">
    <source>
        <dbReference type="ARBA" id="ARBA00023015"/>
    </source>
</evidence>
<dbReference type="RefSeq" id="WP_204799861.1">
    <property type="nucleotide sequence ID" value="NZ_CAJNAP010000015.1"/>
</dbReference>
<dbReference type="Proteomes" id="UP000601736">
    <property type="component" value="Unassembled WGS sequence"/>
</dbReference>
<comment type="caution">
    <text evidence="5">The sequence shown here is derived from an EMBL/GenBank/DDBJ whole genome shotgun (WGS) entry which is preliminary data.</text>
</comment>
<keyword evidence="2" id="KW-0238">DNA-binding</keyword>
<evidence type="ECO:0000259" key="4">
    <source>
        <dbReference type="PROSITE" id="PS01124"/>
    </source>
</evidence>
<feature type="domain" description="HTH araC/xylS-type" evidence="4">
    <location>
        <begin position="216"/>
        <end position="317"/>
    </location>
</feature>
<evidence type="ECO:0000313" key="6">
    <source>
        <dbReference type="Proteomes" id="UP000601736"/>
    </source>
</evidence>
<dbReference type="InterPro" id="IPR050204">
    <property type="entry name" value="AraC_XylS_family_regulators"/>
</dbReference>
<dbReference type="PROSITE" id="PS01124">
    <property type="entry name" value="HTH_ARAC_FAMILY_2"/>
    <property type="match status" value="1"/>
</dbReference>
<dbReference type="EMBL" id="CAJNAP010000015">
    <property type="protein sequence ID" value="CAE6506564.1"/>
    <property type="molecule type" value="Genomic_DNA"/>
</dbReference>
<dbReference type="GO" id="GO:0043565">
    <property type="term" value="F:sequence-specific DNA binding"/>
    <property type="evidence" value="ECO:0007669"/>
    <property type="project" value="InterPro"/>
</dbReference>
<evidence type="ECO:0000256" key="3">
    <source>
        <dbReference type="ARBA" id="ARBA00023163"/>
    </source>
</evidence>
<sequence length="325" mass="36317">MSQFRFSSMDFPESERVNAFRDVYASIANMDMEPYQGHAPFVEMVGQLLPNLGVYENIVSPHLSRRTVTHVAAESNDNLALVVPIDHSALIYPENGDPLHCMPGEAVLMPTDSIHQALNPNAITIAVIVVPRTQIAPRVSELNDRLMKKISSASMPELRLLVGYTRMLIQMKQDLSPELASLASTQIHDLLTLLLGAKQDEMEIAKGRGLRAARLKAVKSDILEHIAESELTINQVALRQGISPQYIRALFHSEQTTFADYVTGIRLEQAYRFLCSPLHIGCSISTLAFDMGFNNLSWFNRVFKQRFGLTPSEVRDLSRQSADHS</sequence>
<dbReference type="Gene3D" id="1.10.10.60">
    <property type="entry name" value="Homeodomain-like"/>
    <property type="match status" value="1"/>
</dbReference>
<dbReference type="InterPro" id="IPR018060">
    <property type="entry name" value="HTH_AraC"/>
</dbReference>
<keyword evidence="1" id="KW-0805">Transcription regulation</keyword>
<dbReference type="InterPro" id="IPR020449">
    <property type="entry name" value="Tscrpt_reg_AraC-type_HTH"/>
</dbReference>